<dbReference type="PANTHER" id="PTHR48100:SF59">
    <property type="entry name" value="ADENOSYLCOBALAMIN_ALPHA-RIBAZOLE PHOSPHATASE"/>
    <property type="match status" value="1"/>
</dbReference>
<dbReference type="CDD" id="cd07067">
    <property type="entry name" value="HP_PGM_like"/>
    <property type="match status" value="1"/>
</dbReference>
<organism evidence="1 2">
    <name type="scientific">Lysinibacillus louembei</name>
    <dbReference type="NCBI Taxonomy" id="1470088"/>
    <lineage>
        <taxon>Bacteria</taxon>
        <taxon>Bacillati</taxon>
        <taxon>Bacillota</taxon>
        <taxon>Bacilli</taxon>
        <taxon>Bacillales</taxon>
        <taxon>Bacillaceae</taxon>
        <taxon>Lysinibacillus</taxon>
    </lineage>
</organism>
<proteinExistence type="predicted"/>
<dbReference type="EC" id="3.1.3.-" evidence="1"/>
<dbReference type="InterPro" id="IPR013078">
    <property type="entry name" value="His_Pase_superF_clade-1"/>
</dbReference>
<dbReference type="EMBL" id="CP137624">
    <property type="protein sequence ID" value="WPK11156.1"/>
    <property type="molecule type" value="Genomic_DNA"/>
</dbReference>
<dbReference type="PANTHER" id="PTHR48100">
    <property type="entry name" value="BROAD-SPECIFICITY PHOSPHATASE YOR283W-RELATED"/>
    <property type="match status" value="1"/>
</dbReference>
<keyword evidence="2" id="KW-1185">Reference proteome</keyword>
<dbReference type="Proteomes" id="UP001322664">
    <property type="component" value="Chromosome"/>
</dbReference>
<sequence>MYPSWRFVSLDTGKRLGKLQGHTDVALNDIGILQANACANFFNGAAYGLIVTSPLERAKQTASIIAAKNKLPIVEMAHFLERSYGDAEGLTVEERTIQFPNRQYRNQEAREALIERVMQGIHQIQQQHPVKKVIVVTHGAVINSILAALSNNRIGSGKTKLANASLTIIRFVKRAWHIESFNHIAHLQPTYN</sequence>
<dbReference type="InterPro" id="IPR029033">
    <property type="entry name" value="His_PPase_superfam"/>
</dbReference>
<dbReference type="SUPFAM" id="SSF53254">
    <property type="entry name" value="Phosphoglycerate mutase-like"/>
    <property type="match status" value="1"/>
</dbReference>
<evidence type="ECO:0000313" key="1">
    <source>
        <dbReference type="EMBL" id="WPK11156.1"/>
    </source>
</evidence>
<gene>
    <name evidence="1" type="ORF">R6U77_14855</name>
</gene>
<dbReference type="SMART" id="SM00855">
    <property type="entry name" value="PGAM"/>
    <property type="match status" value="1"/>
</dbReference>
<dbReference type="Gene3D" id="3.40.50.1240">
    <property type="entry name" value="Phosphoglycerate mutase-like"/>
    <property type="match status" value="1"/>
</dbReference>
<dbReference type="Pfam" id="PF00300">
    <property type="entry name" value="His_Phos_1"/>
    <property type="match status" value="1"/>
</dbReference>
<evidence type="ECO:0000313" key="2">
    <source>
        <dbReference type="Proteomes" id="UP001322664"/>
    </source>
</evidence>
<accession>A0ABZ0RVC3</accession>
<protein>
    <submittedName>
        <fullName evidence="1">Histidine phosphatase family protein</fullName>
        <ecNumber evidence="1">3.1.3.-</ecNumber>
    </submittedName>
</protein>
<reference evidence="1 2" key="1">
    <citation type="submission" date="2023-09" db="EMBL/GenBank/DDBJ databases">
        <authorList>
            <person name="Page C.A."/>
            <person name="Perez-Diaz I.M."/>
        </authorList>
    </citation>
    <scope>NUCLEOTIDE SEQUENCE [LARGE SCALE GENOMIC DNA]</scope>
    <source>
        <strain evidence="1 2">Ll15</strain>
    </source>
</reference>
<name>A0ABZ0RVC3_9BACI</name>
<dbReference type="RefSeq" id="WP_319836236.1">
    <property type="nucleotide sequence ID" value="NZ_CP137624.1"/>
</dbReference>
<keyword evidence="1" id="KW-0378">Hydrolase</keyword>
<dbReference type="GO" id="GO:0016787">
    <property type="term" value="F:hydrolase activity"/>
    <property type="evidence" value="ECO:0007669"/>
    <property type="project" value="UniProtKB-KW"/>
</dbReference>
<dbReference type="InterPro" id="IPR050275">
    <property type="entry name" value="PGM_Phosphatase"/>
</dbReference>